<dbReference type="Gene3D" id="3.30.200.20">
    <property type="entry name" value="Phosphorylase Kinase, domain 1"/>
    <property type="match status" value="1"/>
</dbReference>
<evidence type="ECO:0000313" key="1">
    <source>
        <dbReference type="EMBL" id="KDO16275.1"/>
    </source>
</evidence>
<proteinExistence type="predicted"/>
<dbReference type="RefSeq" id="XP_012213017.1">
    <property type="nucleotide sequence ID" value="XM_012357627.1"/>
</dbReference>
<dbReference type="KEGG" id="spar:SPRG_18189"/>
<accession>A0A067BHS1</accession>
<feature type="non-terminal residue" evidence="1">
    <location>
        <position position="1"/>
    </location>
</feature>
<reference evidence="1 2" key="1">
    <citation type="journal article" date="2013" name="PLoS Genet.">
        <title>Distinctive expansion of potential virulence genes in the genome of the oomycete fish pathogen Saprolegnia parasitica.</title>
        <authorList>
            <person name="Jiang R.H."/>
            <person name="de Bruijn I."/>
            <person name="Haas B.J."/>
            <person name="Belmonte R."/>
            <person name="Lobach L."/>
            <person name="Christie J."/>
            <person name="van den Ackerveken G."/>
            <person name="Bottin A."/>
            <person name="Bulone V."/>
            <person name="Diaz-Moreno S.M."/>
            <person name="Dumas B."/>
            <person name="Fan L."/>
            <person name="Gaulin E."/>
            <person name="Govers F."/>
            <person name="Grenville-Briggs L.J."/>
            <person name="Horner N.R."/>
            <person name="Levin J.Z."/>
            <person name="Mammella M."/>
            <person name="Meijer H.J."/>
            <person name="Morris P."/>
            <person name="Nusbaum C."/>
            <person name="Oome S."/>
            <person name="Phillips A.J."/>
            <person name="van Rooyen D."/>
            <person name="Rzeszutek E."/>
            <person name="Saraiva M."/>
            <person name="Secombes C.J."/>
            <person name="Seidl M.F."/>
            <person name="Snel B."/>
            <person name="Stassen J.H."/>
            <person name="Sykes S."/>
            <person name="Tripathy S."/>
            <person name="van den Berg H."/>
            <person name="Vega-Arreguin J.C."/>
            <person name="Wawra S."/>
            <person name="Young S.K."/>
            <person name="Zeng Q."/>
            <person name="Dieguez-Uribeondo J."/>
            <person name="Russ C."/>
            <person name="Tyler B.M."/>
            <person name="van West P."/>
        </authorList>
    </citation>
    <scope>NUCLEOTIDE SEQUENCE [LARGE SCALE GENOMIC DNA]</scope>
    <source>
        <strain evidence="1 2">CBS 223.65</strain>
    </source>
</reference>
<dbReference type="Proteomes" id="UP000030745">
    <property type="component" value="Unassembled WGS sequence"/>
</dbReference>
<keyword evidence="2" id="KW-1185">Reference proteome</keyword>
<sequence>IKAVPLTAVETPGDAANFRRKFESQYRVRGGNVVAAYGWLLDSDHTYIVQELCSKCNLFRALVSAFRQL</sequence>
<dbReference type="SUPFAM" id="SSF56112">
    <property type="entry name" value="Protein kinase-like (PK-like)"/>
    <property type="match status" value="1"/>
</dbReference>
<dbReference type="InterPro" id="IPR011009">
    <property type="entry name" value="Kinase-like_dom_sf"/>
</dbReference>
<dbReference type="GeneID" id="24139714"/>
<dbReference type="VEuPathDB" id="FungiDB:SPRG_18189"/>
<organism evidence="1 2">
    <name type="scientific">Saprolegnia parasitica (strain CBS 223.65)</name>
    <dbReference type="NCBI Taxonomy" id="695850"/>
    <lineage>
        <taxon>Eukaryota</taxon>
        <taxon>Sar</taxon>
        <taxon>Stramenopiles</taxon>
        <taxon>Oomycota</taxon>
        <taxon>Saprolegniomycetes</taxon>
        <taxon>Saprolegniales</taxon>
        <taxon>Saprolegniaceae</taxon>
        <taxon>Saprolegnia</taxon>
    </lineage>
</organism>
<dbReference type="EMBL" id="KK584222">
    <property type="protein sequence ID" value="KDO16275.1"/>
    <property type="molecule type" value="Genomic_DNA"/>
</dbReference>
<protein>
    <submittedName>
        <fullName evidence="1">Uncharacterized protein</fullName>
    </submittedName>
</protein>
<gene>
    <name evidence="1" type="ORF">SPRG_18189</name>
</gene>
<feature type="non-terminal residue" evidence="1">
    <location>
        <position position="69"/>
    </location>
</feature>
<evidence type="ECO:0000313" key="2">
    <source>
        <dbReference type="Proteomes" id="UP000030745"/>
    </source>
</evidence>
<name>A0A067BHS1_SAPPC</name>
<dbReference type="AlphaFoldDB" id="A0A067BHS1"/>